<dbReference type="Proteomes" id="UP000228531">
    <property type="component" value="Unassembled WGS sequence"/>
</dbReference>
<evidence type="ECO:0000256" key="3">
    <source>
        <dbReference type="ARBA" id="ARBA00022692"/>
    </source>
</evidence>
<evidence type="ECO:0000256" key="7">
    <source>
        <dbReference type="ARBA" id="ARBA00038408"/>
    </source>
</evidence>
<comment type="caution">
    <text evidence="10">The sequence shown here is derived from an EMBL/GenBank/DDBJ whole genome shotgun (WGS) entry which is preliminary data.</text>
</comment>
<evidence type="ECO:0000313" key="11">
    <source>
        <dbReference type="Proteomes" id="UP000228531"/>
    </source>
</evidence>
<evidence type="ECO:0000256" key="1">
    <source>
        <dbReference type="ARBA" id="ARBA00004401"/>
    </source>
</evidence>
<proteinExistence type="inferred from homology"/>
<comment type="similarity">
    <text evidence="7">Belongs to the PpiD chaperone family.</text>
</comment>
<comment type="subcellular location">
    <subcellularLocation>
        <location evidence="1">Cell membrane</location>
        <topology evidence="1">Single-pass type II membrane protein</topology>
    </subcellularLocation>
</comment>
<name>A0A2M8WL10_9RHOB</name>
<dbReference type="Pfam" id="PF13145">
    <property type="entry name" value="Rotamase_2"/>
    <property type="match status" value="1"/>
</dbReference>
<evidence type="ECO:0000256" key="6">
    <source>
        <dbReference type="ARBA" id="ARBA00023186"/>
    </source>
</evidence>
<evidence type="ECO:0000256" key="8">
    <source>
        <dbReference type="SAM" id="Phobius"/>
    </source>
</evidence>
<dbReference type="InterPro" id="IPR000297">
    <property type="entry name" value="PPIase_PpiC"/>
</dbReference>
<dbReference type="InterPro" id="IPR027304">
    <property type="entry name" value="Trigger_fact/SurA_dom_sf"/>
</dbReference>
<dbReference type="AlphaFoldDB" id="A0A2M8WL10"/>
<dbReference type="SUPFAM" id="SSF54534">
    <property type="entry name" value="FKBP-like"/>
    <property type="match status" value="1"/>
</dbReference>
<reference evidence="10 11" key="1">
    <citation type="submission" date="2017-11" db="EMBL/GenBank/DDBJ databases">
        <title>Genomic Encyclopedia of Archaeal and Bacterial Type Strains, Phase II (KMG-II): From Individual Species to Whole Genera.</title>
        <authorList>
            <person name="Goeker M."/>
        </authorList>
    </citation>
    <scope>NUCLEOTIDE SEQUENCE [LARGE SCALE GENOMIC DNA]</scope>
    <source>
        <strain evidence="10 11">DSM 29128</strain>
    </source>
</reference>
<keyword evidence="4 8" id="KW-1133">Transmembrane helix</keyword>
<evidence type="ECO:0000259" key="9">
    <source>
        <dbReference type="Pfam" id="PF13145"/>
    </source>
</evidence>
<dbReference type="Gene3D" id="1.10.4030.10">
    <property type="entry name" value="Porin chaperone SurA, peptide-binding domain"/>
    <property type="match status" value="1"/>
</dbReference>
<keyword evidence="6" id="KW-0143">Chaperone</keyword>
<dbReference type="RefSeq" id="WP_100366516.1">
    <property type="nucleotide sequence ID" value="NZ_PGTY01000001.1"/>
</dbReference>
<evidence type="ECO:0000256" key="5">
    <source>
        <dbReference type="ARBA" id="ARBA00023136"/>
    </source>
</evidence>
<dbReference type="Pfam" id="PF13624">
    <property type="entry name" value="SurA_N_3"/>
    <property type="match status" value="1"/>
</dbReference>
<gene>
    <name evidence="10" type="ORF">BC777_0438</name>
</gene>
<dbReference type="GO" id="GO:0003755">
    <property type="term" value="F:peptidyl-prolyl cis-trans isomerase activity"/>
    <property type="evidence" value="ECO:0007669"/>
    <property type="project" value="InterPro"/>
</dbReference>
<sequence length="612" mass="66031">MAEKKKPRYGAWVIVGVILLGLAGFGTGGLSGNIRSIGTVGDKDVTVTDYQRALNEQIRALSAQFGTQISFQQAQAFGLDQVALNQVVLLRTLDNEADNLGISVGDARVFERLQAIPSFQGAGGFNRETYRLSLQQSGLSAAEFEAGIREETARTLLQGSVVSGVPTPDAYADALVQYISETRSITWAVVDEEALTAPVPGATPAAQQEYYDAHPEEFTLPESRDITYVWLTPNMIIDDMVVADAAVEQLYNQRIAEFVQPERRLVERLVYLDQDRAADAVARVNAGETTFEDLVAERGLSLTDIDLGDVSEEDLGSAGEAVFEAEAGQVVGPFNSPLGPALFRMNAVLAAQETPLEEAAPSLRDELAADAAREYINDAADPITDLLAGGATMADLAERTDMQLGTINWTPDTTDGIAAYDAFRREAAAVQEGQFAEIFDLADGGIFALTLEGIVPPTLQPLDDVRDAVSAAWQANARQEAIIAKAEEIAADIQPLTGFDTLGLEPLVEENLTRRSFVEGTPPTFNDQLFEMAVGDVRVIDAENRALIVRLDSITPADLSDEAVIAQRDALAENARAGIAQDIFDAYATSVQQRTEQRLNQQTINAVNAQFQ</sequence>
<dbReference type="OrthoDB" id="9768393at2"/>
<protein>
    <submittedName>
        <fullName evidence="10">Peptidyl-prolyl cis-trans isomerase D</fullName>
    </submittedName>
</protein>
<keyword evidence="2" id="KW-1003">Cell membrane</keyword>
<organism evidence="10 11">
    <name type="scientific">Yoonia maricola</name>
    <dbReference type="NCBI Taxonomy" id="420999"/>
    <lineage>
        <taxon>Bacteria</taxon>
        <taxon>Pseudomonadati</taxon>
        <taxon>Pseudomonadota</taxon>
        <taxon>Alphaproteobacteria</taxon>
        <taxon>Rhodobacterales</taxon>
        <taxon>Paracoccaceae</taxon>
        <taxon>Yoonia</taxon>
    </lineage>
</organism>
<evidence type="ECO:0000313" key="10">
    <source>
        <dbReference type="EMBL" id="PJI91607.1"/>
    </source>
</evidence>
<dbReference type="SUPFAM" id="SSF109998">
    <property type="entry name" value="Triger factor/SurA peptide-binding domain-like"/>
    <property type="match status" value="1"/>
</dbReference>
<keyword evidence="10" id="KW-0413">Isomerase</keyword>
<evidence type="ECO:0000256" key="2">
    <source>
        <dbReference type="ARBA" id="ARBA00022475"/>
    </source>
</evidence>
<feature type="transmembrane region" description="Helical" evidence="8">
    <location>
        <begin position="9"/>
        <end position="30"/>
    </location>
</feature>
<dbReference type="GO" id="GO:0005886">
    <property type="term" value="C:plasma membrane"/>
    <property type="evidence" value="ECO:0007669"/>
    <property type="project" value="UniProtKB-SubCell"/>
</dbReference>
<feature type="domain" description="PpiC" evidence="9">
    <location>
        <begin position="242"/>
        <end position="360"/>
    </location>
</feature>
<dbReference type="InterPro" id="IPR052029">
    <property type="entry name" value="PpiD_chaperone"/>
</dbReference>
<keyword evidence="11" id="KW-1185">Reference proteome</keyword>
<dbReference type="PANTHER" id="PTHR47529">
    <property type="entry name" value="PEPTIDYL-PROLYL CIS-TRANS ISOMERASE D"/>
    <property type="match status" value="1"/>
</dbReference>
<keyword evidence="3 8" id="KW-0812">Transmembrane</keyword>
<accession>A0A2M8WL10</accession>
<evidence type="ECO:0000256" key="4">
    <source>
        <dbReference type="ARBA" id="ARBA00022989"/>
    </source>
</evidence>
<dbReference type="EMBL" id="PGTY01000001">
    <property type="protein sequence ID" value="PJI91607.1"/>
    <property type="molecule type" value="Genomic_DNA"/>
</dbReference>
<dbReference type="PANTHER" id="PTHR47529:SF1">
    <property type="entry name" value="PERIPLASMIC CHAPERONE PPID"/>
    <property type="match status" value="1"/>
</dbReference>
<keyword evidence="5 8" id="KW-0472">Membrane</keyword>